<proteinExistence type="predicted"/>
<keyword evidence="4" id="KW-1185">Reference proteome</keyword>
<keyword evidence="2" id="KW-0472">Membrane</keyword>
<evidence type="ECO:0000256" key="2">
    <source>
        <dbReference type="SAM" id="Phobius"/>
    </source>
</evidence>
<feature type="compositionally biased region" description="Basic and acidic residues" evidence="1">
    <location>
        <begin position="392"/>
        <end position="415"/>
    </location>
</feature>
<keyword evidence="2" id="KW-1133">Transmembrane helix</keyword>
<dbReference type="EMBL" id="KI965536">
    <property type="protein sequence ID" value="EUD64149.1"/>
    <property type="molecule type" value="Genomic_DNA"/>
</dbReference>
<accession>W7A4X0</accession>
<evidence type="ECO:0000256" key="1">
    <source>
        <dbReference type="SAM" id="MobiDB-lite"/>
    </source>
</evidence>
<dbReference type="RefSeq" id="XP_008819258.1">
    <property type="nucleotide sequence ID" value="XM_008821036.1"/>
</dbReference>
<evidence type="ECO:0000313" key="4">
    <source>
        <dbReference type="Proteomes" id="UP000030640"/>
    </source>
</evidence>
<dbReference type="AlphaFoldDB" id="W7A4X0"/>
<dbReference type="VEuPathDB" id="PlasmoDB:C922_05465"/>
<name>W7A4X0_9APIC</name>
<protein>
    <submittedName>
        <fullName evidence="3">Uncharacterized protein</fullName>
    </submittedName>
</protein>
<dbReference type="Proteomes" id="UP000030640">
    <property type="component" value="Unassembled WGS sequence"/>
</dbReference>
<organism evidence="3 4">
    <name type="scientific">Plasmodium inui San Antonio 1</name>
    <dbReference type="NCBI Taxonomy" id="1237626"/>
    <lineage>
        <taxon>Eukaryota</taxon>
        <taxon>Sar</taxon>
        <taxon>Alveolata</taxon>
        <taxon>Apicomplexa</taxon>
        <taxon>Aconoidasida</taxon>
        <taxon>Haemosporida</taxon>
        <taxon>Plasmodiidae</taxon>
        <taxon>Plasmodium</taxon>
        <taxon>Plasmodium (Plasmodium)</taxon>
    </lineage>
</organism>
<feature type="region of interest" description="Disordered" evidence="1">
    <location>
        <begin position="310"/>
        <end position="465"/>
    </location>
</feature>
<feature type="transmembrane region" description="Helical" evidence="2">
    <location>
        <begin position="465"/>
        <end position="490"/>
    </location>
</feature>
<feature type="compositionally biased region" description="Polar residues" evidence="1">
    <location>
        <begin position="421"/>
        <end position="460"/>
    </location>
</feature>
<feature type="compositionally biased region" description="Polar residues" evidence="1">
    <location>
        <begin position="315"/>
        <end position="328"/>
    </location>
</feature>
<sequence length="517" mass="57016">MEELKLKRANSWYEGRNPYSSVRTCEGKEARYCYQQVNADPGAKSGFLGRIGRVIDREYNGPKWEEIGKTPEAVYRTVQNKESENYQWKAALDCIMDNVLEVQEIAIQTLDQQRTVWKKGNWSGIIKDGAGSYWGSTAKLQRLISSIMCIVAAMLTDEDQTKNRDSQLRKRCGDVYRAVKIDLKRLDERGSRKNATSHDEFLDGVIDVEQNEGKRLDGLGFLLTVAYAVSTCCEYRRGLTLGKLINRQGWDLNQLSPCYIEGTKLNCGAVINPQDKGKVNIWKTGESLLIEPTPHTGPERLRLTNTETREELVSMGSTYRPNSQSSQPPKAIKETAVPSPVPSGRAGEKTDTKAPNPPEDVETPYKGAAGSQHALATGTEADQGKQPIPAQEEAKSRGEHNTGREDVTTKEKESIGDGATGTASSSRTIQQEETQSDSSQVLANGISSTGGKSESFQASPEENRGWGAIGLGVGGALTVVLGVMSMYGLWRVIFRRRRIIRGRNSTLESPLRVGYSQ</sequence>
<keyword evidence="2" id="KW-0812">Transmembrane</keyword>
<gene>
    <name evidence="3" type="ORF">C922_05465</name>
</gene>
<reference evidence="3 4" key="1">
    <citation type="submission" date="2013-02" db="EMBL/GenBank/DDBJ databases">
        <title>The Genome Sequence of Plasmodium inui San Antonio 1.</title>
        <authorList>
            <consortium name="The Broad Institute Genome Sequencing Platform"/>
            <consortium name="The Broad Institute Genome Sequencing Center for Infectious Disease"/>
            <person name="Neafsey D."/>
            <person name="Cheeseman I."/>
            <person name="Volkman S."/>
            <person name="Adams J."/>
            <person name="Walker B."/>
            <person name="Young S.K."/>
            <person name="Zeng Q."/>
            <person name="Gargeya S."/>
            <person name="Fitzgerald M."/>
            <person name="Haas B."/>
            <person name="Abouelleil A."/>
            <person name="Alvarado L."/>
            <person name="Arachchi H.M."/>
            <person name="Berlin A.M."/>
            <person name="Chapman S.B."/>
            <person name="Dewar J."/>
            <person name="Goldberg J."/>
            <person name="Griggs A."/>
            <person name="Gujja S."/>
            <person name="Hansen M."/>
            <person name="Howarth C."/>
            <person name="Imamovic A."/>
            <person name="Larimer J."/>
            <person name="McCowan C."/>
            <person name="Murphy C."/>
            <person name="Neiman D."/>
            <person name="Pearson M."/>
            <person name="Priest M."/>
            <person name="Roberts A."/>
            <person name="Saif S."/>
            <person name="Shea T."/>
            <person name="Sisk P."/>
            <person name="Sykes S."/>
            <person name="Wortman J."/>
            <person name="Nusbaum C."/>
            <person name="Birren B."/>
        </authorList>
    </citation>
    <scope>NUCLEOTIDE SEQUENCE [LARGE SCALE GENOMIC DNA]</scope>
    <source>
        <strain evidence="3 4">San Antonio 1</strain>
    </source>
</reference>
<evidence type="ECO:0000313" key="3">
    <source>
        <dbReference type="EMBL" id="EUD64149.1"/>
    </source>
</evidence>
<dbReference type="GeneID" id="20040739"/>